<dbReference type="SUPFAM" id="SSF54975">
    <property type="entry name" value="Acylphosphatase/BLUF domain-like"/>
    <property type="match status" value="1"/>
</dbReference>
<comment type="caution">
    <text evidence="1">Lacks conserved residue(s) required for the propagation of feature annotation.</text>
</comment>
<dbReference type="OrthoDB" id="9808093at2"/>
<dbReference type="Pfam" id="PF00708">
    <property type="entry name" value="Acylphosphatase"/>
    <property type="match status" value="1"/>
</dbReference>
<dbReference type="KEGG" id="slk:SLUN_35280"/>
<comment type="similarity">
    <text evidence="2">Belongs to the acylphosphatase family.</text>
</comment>
<accession>A0A2R4TC58</accession>
<evidence type="ECO:0000313" key="5">
    <source>
        <dbReference type="EMBL" id="AVZ76694.1"/>
    </source>
</evidence>
<feature type="region of interest" description="Disordered" evidence="3">
    <location>
        <begin position="68"/>
        <end position="114"/>
    </location>
</feature>
<dbReference type="InterPro" id="IPR001792">
    <property type="entry name" value="Acylphosphatase-like_dom"/>
</dbReference>
<evidence type="ECO:0000256" key="1">
    <source>
        <dbReference type="PROSITE-ProRule" id="PRU00520"/>
    </source>
</evidence>
<name>A0A2R4TC58_9ACTN</name>
<dbReference type="PROSITE" id="PS00150">
    <property type="entry name" value="ACYLPHOSPHATASE_1"/>
    <property type="match status" value="1"/>
</dbReference>
<organism evidence="5 6">
    <name type="scientific">Streptomyces lunaelactis</name>
    <dbReference type="NCBI Taxonomy" id="1535768"/>
    <lineage>
        <taxon>Bacteria</taxon>
        <taxon>Bacillati</taxon>
        <taxon>Actinomycetota</taxon>
        <taxon>Actinomycetes</taxon>
        <taxon>Kitasatosporales</taxon>
        <taxon>Streptomycetaceae</taxon>
        <taxon>Streptomyces</taxon>
    </lineage>
</organism>
<reference evidence="5 6" key="1">
    <citation type="submission" date="2018-01" db="EMBL/GenBank/DDBJ databases">
        <title>Complete genome sequence of Streptomyces lunaelactis MM109T, a Ferroverdin A producer isolated from cave moonmilk deposits.</title>
        <authorList>
            <person name="Naome A."/>
            <person name="Martinet L."/>
            <person name="Maciejewska M."/>
            <person name="Anderssen S."/>
            <person name="Adam D."/>
            <person name="Tenconi E."/>
            <person name="Deflandre B."/>
            <person name="Arguelles-Arias A."/>
            <person name="Calusinska M."/>
            <person name="Copieters W."/>
            <person name="Karim L."/>
            <person name="Hanikenne M."/>
            <person name="Baurain D."/>
            <person name="van Wezel G."/>
            <person name="Smargiasso N."/>
            <person name="de Pauw E."/>
            <person name="Delfosse P."/>
            <person name="Rigali S."/>
        </authorList>
    </citation>
    <scope>NUCLEOTIDE SEQUENCE [LARGE SCALE GENOMIC DNA]</scope>
    <source>
        <strain evidence="5 6">MM109</strain>
    </source>
</reference>
<dbReference type="InterPro" id="IPR017968">
    <property type="entry name" value="Acylphosphatase_CS"/>
</dbReference>
<dbReference type="PROSITE" id="PS51160">
    <property type="entry name" value="ACYLPHOSPHATASE_3"/>
    <property type="match status" value="1"/>
</dbReference>
<keyword evidence="6" id="KW-1185">Reference proteome</keyword>
<gene>
    <name evidence="5" type="ORF">SLUN_35280</name>
</gene>
<proteinExistence type="inferred from homology"/>
<evidence type="ECO:0000313" key="6">
    <source>
        <dbReference type="Proteomes" id="UP000244201"/>
    </source>
</evidence>
<evidence type="ECO:0000256" key="3">
    <source>
        <dbReference type="SAM" id="MobiDB-lite"/>
    </source>
</evidence>
<dbReference type="InterPro" id="IPR036046">
    <property type="entry name" value="Acylphosphatase-like_dom_sf"/>
</dbReference>
<sequence length="114" mass="12234">MTGERIARRVEVFGTVQGVGFRPHVHRLATGHTTIAEATAALVKRTVAAGAPRTVCLSGGCFQNRRLPLPQAPLDRPDAPRGPVRPAHWPGRPLRPAALLPESGHGFPTRRTPS</sequence>
<dbReference type="Proteomes" id="UP000244201">
    <property type="component" value="Chromosome"/>
</dbReference>
<dbReference type="EMBL" id="CP026304">
    <property type="protein sequence ID" value="AVZ76694.1"/>
    <property type="molecule type" value="Genomic_DNA"/>
</dbReference>
<feature type="domain" description="Acylphosphatase-like" evidence="4">
    <location>
        <begin position="7"/>
        <end position="32"/>
    </location>
</feature>
<evidence type="ECO:0000256" key="2">
    <source>
        <dbReference type="RuleBase" id="RU004168"/>
    </source>
</evidence>
<evidence type="ECO:0000259" key="4">
    <source>
        <dbReference type="PROSITE" id="PS51160"/>
    </source>
</evidence>
<dbReference type="AlphaFoldDB" id="A0A2R4TC58"/>
<dbReference type="Gene3D" id="3.30.70.100">
    <property type="match status" value="1"/>
</dbReference>
<protein>
    <recommendedName>
        <fullName evidence="4">Acylphosphatase-like domain-containing protein</fullName>
    </recommendedName>
</protein>
<feature type="compositionally biased region" description="Low complexity" evidence="3">
    <location>
        <begin position="92"/>
        <end position="101"/>
    </location>
</feature>